<proteinExistence type="predicted"/>
<dbReference type="AlphaFoldDB" id="A0A1F6FMB0"/>
<gene>
    <name evidence="2" type="ORF">A3B87_03345</name>
</gene>
<dbReference type="PANTHER" id="PTHR45947">
    <property type="entry name" value="SULFOQUINOVOSYL TRANSFERASE SQD2"/>
    <property type="match status" value="1"/>
</dbReference>
<dbReference type="InterPro" id="IPR050194">
    <property type="entry name" value="Glycosyltransferase_grp1"/>
</dbReference>
<dbReference type="EMBL" id="MFMW01000024">
    <property type="protein sequence ID" value="OGG86984.1"/>
    <property type="molecule type" value="Genomic_DNA"/>
</dbReference>
<dbReference type="Pfam" id="PF00534">
    <property type="entry name" value="Glycos_transf_1"/>
    <property type="match status" value="1"/>
</dbReference>
<dbReference type="InterPro" id="IPR001296">
    <property type="entry name" value="Glyco_trans_1"/>
</dbReference>
<sequence length="360" mass="40340">MILLIITRIVDKNSSNAGFIYNWVKKIGETVDKLIVICQETGDYSGLPKNIEINSLGKEKGNSKLIQFIKFQLLVVSRLSSVDGVFSHMMPVYSIVAGPFCKIFRKKLVQWYTHKSTDWKLKLANLFVSEFATASPESFRLKTKKKVNILGHGIDTSRFAPTNNLQHTTNNFKIITIGRISPAKDYESIIKAVYDLKDSVRNATDNVAGGDNIKLTIIGGIGLQNQQIYFDQLKAMVKNMKLENQVDFLGPIANAKIPPYLQESDLFINLSDTGSLDKAVLEAMATGTLVLTSNEAFKEILPAELLTQKDNPKILAQNIKALINLSPEKKQQLEKQLRQEVVNNHNLDNLAKKIVKLYES</sequence>
<dbReference type="CDD" id="cd03801">
    <property type="entry name" value="GT4_PimA-like"/>
    <property type="match status" value="1"/>
</dbReference>
<accession>A0A1F6FMB0</accession>
<dbReference type="SUPFAM" id="SSF53756">
    <property type="entry name" value="UDP-Glycosyltransferase/glycogen phosphorylase"/>
    <property type="match status" value="1"/>
</dbReference>
<dbReference type="Gene3D" id="3.40.50.2000">
    <property type="entry name" value="Glycogen Phosphorylase B"/>
    <property type="match status" value="1"/>
</dbReference>
<protein>
    <recommendedName>
        <fullName evidence="1">Glycosyl transferase family 1 domain-containing protein</fullName>
    </recommendedName>
</protein>
<evidence type="ECO:0000313" key="3">
    <source>
        <dbReference type="Proteomes" id="UP000179136"/>
    </source>
</evidence>
<organism evidence="2 3">
    <name type="scientific">Candidatus Kuenenbacteria bacterium RIFCSPHIGHO2_02_FULL_39_13</name>
    <dbReference type="NCBI Taxonomy" id="1798561"/>
    <lineage>
        <taxon>Bacteria</taxon>
        <taxon>Candidatus Kueneniibacteriota</taxon>
    </lineage>
</organism>
<dbReference type="STRING" id="1798561.A3B87_03345"/>
<evidence type="ECO:0000259" key="1">
    <source>
        <dbReference type="Pfam" id="PF00534"/>
    </source>
</evidence>
<feature type="domain" description="Glycosyl transferase family 1" evidence="1">
    <location>
        <begin position="166"/>
        <end position="338"/>
    </location>
</feature>
<dbReference type="GO" id="GO:0016757">
    <property type="term" value="F:glycosyltransferase activity"/>
    <property type="evidence" value="ECO:0007669"/>
    <property type="project" value="InterPro"/>
</dbReference>
<reference evidence="2 3" key="1">
    <citation type="journal article" date="2016" name="Nat. Commun.">
        <title>Thousands of microbial genomes shed light on interconnected biogeochemical processes in an aquifer system.</title>
        <authorList>
            <person name="Anantharaman K."/>
            <person name="Brown C.T."/>
            <person name="Hug L.A."/>
            <person name="Sharon I."/>
            <person name="Castelle C.J."/>
            <person name="Probst A.J."/>
            <person name="Thomas B.C."/>
            <person name="Singh A."/>
            <person name="Wilkins M.J."/>
            <person name="Karaoz U."/>
            <person name="Brodie E.L."/>
            <person name="Williams K.H."/>
            <person name="Hubbard S.S."/>
            <person name="Banfield J.F."/>
        </authorList>
    </citation>
    <scope>NUCLEOTIDE SEQUENCE [LARGE SCALE GENOMIC DNA]</scope>
</reference>
<dbReference type="PANTHER" id="PTHR45947:SF3">
    <property type="entry name" value="SULFOQUINOVOSYL TRANSFERASE SQD2"/>
    <property type="match status" value="1"/>
</dbReference>
<evidence type="ECO:0000313" key="2">
    <source>
        <dbReference type="EMBL" id="OGG86984.1"/>
    </source>
</evidence>
<dbReference type="Proteomes" id="UP000179136">
    <property type="component" value="Unassembled WGS sequence"/>
</dbReference>
<comment type="caution">
    <text evidence="2">The sequence shown here is derived from an EMBL/GenBank/DDBJ whole genome shotgun (WGS) entry which is preliminary data.</text>
</comment>
<name>A0A1F6FMB0_9BACT</name>